<feature type="signal peptide" evidence="2">
    <location>
        <begin position="1"/>
        <end position="24"/>
    </location>
</feature>
<name>A0A7X2S594_9BACI</name>
<accession>A0A7X2S594</accession>
<comment type="caution">
    <text evidence="3">The sequence shown here is derived from an EMBL/GenBank/DDBJ whole genome shotgun (WGS) entry which is preliminary data.</text>
</comment>
<dbReference type="AlphaFoldDB" id="A0A7X2S594"/>
<evidence type="ECO:0000313" key="3">
    <source>
        <dbReference type="EMBL" id="MTH53884.1"/>
    </source>
</evidence>
<feature type="region of interest" description="Disordered" evidence="1">
    <location>
        <begin position="254"/>
        <end position="275"/>
    </location>
</feature>
<reference evidence="3 4" key="1">
    <citation type="journal article" date="2017" name="Int. J. Syst. Evol. Microbiol.">
        <title>Bacillus mangrovi sp. nov., isolated from a sediment sample from a mangrove forest.</title>
        <authorList>
            <person name="Gupta V."/>
            <person name="Singh P.K."/>
            <person name="Korpole S."/>
            <person name="Tanuku N.R.S."/>
            <person name="Pinnaka A.K."/>
        </authorList>
    </citation>
    <scope>NUCLEOTIDE SEQUENCE [LARGE SCALE GENOMIC DNA]</scope>
    <source>
        <strain evidence="3 4">KCTC 33872</strain>
    </source>
</reference>
<protein>
    <submittedName>
        <fullName evidence="3">Uncharacterized protein</fullName>
    </submittedName>
</protein>
<keyword evidence="4" id="KW-1185">Reference proteome</keyword>
<gene>
    <name evidence="3" type="ORF">GKZ89_10750</name>
</gene>
<evidence type="ECO:0000256" key="2">
    <source>
        <dbReference type="SAM" id="SignalP"/>
    </source>
</evidence>
<dbReference type="EMBL" id="WMIB01000009">
    <property type="protein sequence ID" value="MTH53884.1"/>
    <property type="molecule type" value="Genomic_DNA"/>
</dbReference>
<dbReference type="Proteomes" id="UP000434639">
    <property type="component" value="Unassembled WGS sequence"/>
</dbReference>
<evidence type="ECO:0000313" key="4">
    <source>
        <dbReference type="Proteomes" id="UP000434639"/>
    </source>
</evidence>
<organism evidence="3 4">
    <name type="scientific">Metabacillus mangrovi</name>
    <dbReference type="NCBI Taxonomy" id="1491830"/>
    <lineage>
        <taxon>Bacteria</taxon>
        <taxon>Bacillati</taxon>
        <taxon>Bacillota</taxon>
        <taxon>Bacilli</taxon>
        <taxon>Bacillales</taxon>
        <taxon>Bacillaceae</taxon>
        <taxon>Metabacillus</taxon>
    </lineage>
</organism>
<dbReference type="RefSeq" id="WP_155112404.1">
    <property type="nucleotide sequence ID" value="NZ_WMIB01000009.1"/>
</dbReference>
<dbReference type="OrthoDB" id="1157227at2"/>
<keyword evidence="2" id="KW-0732">Signal</keyword>
<sequence>MKKTAGAILISLMAAFPPLGNASASELDLASKWAPVHYQDTDSTDYDADYLTAANFDGDWNMRNNWENQSQDLRKLKGSAYYSVSETETHWFVIYSFYHPRDWTDYPDFVLDTHENDLEGAMMIVRKDGSPSGSLEGMVTVFHNHFYSYTPAGSPLTDGEENIDGTIQMTDGRPATFQEAKGHGLKAWDGKEFPGGDGVIYKPAGEGSVPSSGNGRNAAYKLISVMEPDGLWDRRNNSETYASFGTFAGDNGKDNAANAPWGWDDSDDSPGRGAMALDPAALTDAYFDGLGAFSRNYAVNPYQE</sequence>
<feature type="chain" id="PRO_5031328887" evidence="2">
    <location>
        <begin position="25"/>
        <end position="304"/>
    </location>
</feature>
<proteinExistence type="predicted"/>
<evidence type="ECO:0000256" key="1">
    <source>
        <dbReference type="SAM" id="MobiDB-lite"/>
    </source>
</evidence>